<dbReference type="InterPro" id="IPR014004">
    <property type="entry name" value="Transpt-assoc_nodulatn_dom_bac"/>
</dbReference>
<reference evidence="4 5" key="1">
    <citation type="submission" date="2023-06" db="EMBL/GenBank/DDBJ databases">
        <title>Alkalimonas sp., MEB004 an alkaliphilic bacterium isolated from Lonar Lake, India.</title>
        <authorList>
            <person name="Joshi A."/>
            <person name="Thite S."/>
        </authorList>
    </citation>
    <scope>NUCLEOTIDE SEQUENCE [LARGE SCALE GENOMIC DNA]</scope>
    <source>
        <strain evidence="4 5">MEB004</strain>
    </source>
</reference>
<evidence type="ECO:0000256" key="2">
    <source>
        <dbReference type="SAM" id="SignalP"/>
    </source>
</evidence>
<feature type="chain" id="PRO_5046080589" evidence="2">
    <location>
        <begin position="26"/>
        <end position="188"/>
    </location>
</feature>
<evidence type="ECO:0000259" key="3">
    <source>
        <dbReference type="PROSITE" id="PS50914"/>
    </source>
</evidence>
<dbReference type="InterPro" id="IPR007055">
    <property type="entry name" value="BON_dom"/>
</dbReference>
<dbReference type="Proteomes" id="UP001339167">
    <property type="component" value="Unassembled WGS sequence"/>
</dbReference>
<sequence length="188" mass="20477">MNKNQLWMLLLTVGILQGCAAAVVAGGGAAVVAAQDRRTLGYQIDDKGISLRARQLFTEEELNKQGRINVVSYNGVVLLTGQVKSEQARQRAGQISRDLSSVRDVHNQIRVGNTISLSTRSRDSWISTRVKSMFLSDSAISGLNIKVVTEDGEVFLMGLVTPAEADKAVEIARHVDGVNRVVRAFEIQ</sequence>
<organism evidence="4 5">
    <name type="scientific">Alkalimonas mucilaginosa</name>
    <dbReference type="NCBI Taxonomy" id="3057676"/>
    <lineage>
        <taxon>Bacteria</taxon>
        <taxon>Pseudomonadati</taxon>
        <taxon>Pseudomonadota</taxon>
        <taxon>Gammaproteobacteria</taxon>
        <taxon>Alkalimonas</taxon>
    </lineage>
</organism>
<name>A0ABU7JCK7_9GAMM</name>
<feature type="domain" description="BON" evidence="3">
    <location>
        <begin position="122"/>
        <end position="188"/>
    </location>
</feature>
<proteinExistence type="predicted"/>
<protein>
    <submittedName>
        <fullName evidence="4">Division/outer membrane stress-associated lipid-binding lipoprotein</fullName>
    </submittedName>
</protein>
<evidence type="ECO:0000313" key="4">
    <source>
        <dbReference type="EMBL" id="MEE2023118.1"/>
    </source>
</evidence>
<dbReference type="PANTHER" id="PTHR34606:SF4">
    <property type="entry name" value="OUTER MEMBRANE LIPOPROTEIN DOLP"/>
    <property type="match status" value="1"/>
</dbReference>
<dbReference type="NCBIfam" id="NF008247">
    <property type="entry name" value="PRK11023.1"/>
    <property type="match status" value="1"/>
</dbReference>
<keyword evidence="4" id="KW-0449">Lipoprotein</keyword>
<accession>A0ABU7JCK7</accession>
<dbReference type="RefSeq" id="WP_330086482.1">
    <property type="nucleotide sequence ID" value="NZ_JAUGZK010000002.1"/>
</dbReference>
<evidence type="ECO:0000313" key="5">
    <source>
        <dbReference type="Proteomes" id="UP001339167"/>
    </source>
</evidence>
<dbReference type="PROSITE" id="PS51257">
    <property type="entry name" value="PROKAR_LIPOPROTEIN"/>
    <property type="match status" value="1"/>
</dbReference>
<evidence type="ECO:0000256" key="1">
    <source>
        <dbReference type="ARBA" id="ARBA00022729"/>
    </source>
</evidence>
<dbReference type="SMART" id="SM00749">
    <property type="entry name" value="BON"/>
    <property type="match status" value="2"/>
</dbReference>
<dbReference type="Pfam" id="PF04972">
    <property type="entry name" value="BON"/>
    <property type="match status" value="2"/>
</dbReference>
<keyword evidence="1 2" id="KW-0732">Signal</keyword>
<feature type="signal peptide" evidence="2">
    <location>
        <begin position="1"/>
        <end position="25"/>
    </location>
</feature>
<dbReference type="PANTHER" id="PTHR34606">
    <property type="entry name" value="BON DOMAIN-CONTAINING PROTEIN"/>
    <property type="match status" value="1"/>
</dbReference>
<dbReference type="EMBL" id="JAUGZK010000002">
    <property type="protein sequence ID" value="MEE2023118.1"/>
    <property type="molecule type" value="Genomic_DNA"/>
</dbReference>
<dbReference type="InterPro" id="IPR051686">
    <property type="entry name" value="Lipoprotein_DolP"/>
</dbReference>
<feature type="domain" description="BON" evidence="3">
    <location>
        <begin position="45"/>
        <end position="113"/>
    </location>
</feature>
<dbReference type="Gene3D" id="3.30.1340.30">
    <property type="match status" value="1"/>
</dbReference>
<comment type="caution">
    <text evidence="4">The sequence shown here is derived from an EMBL/GenBank/DDBJ whole genome shotgun (WGS) entry which is preliminary data.</text>
</comment>
<keyword evidence="5" id="KW-1185">Reference proteome</keyword>
<gene>
    <name evidence="4" type="primary">dolP</name>
    <name evidence="4" type="ORF">QWF21_02590</name>
</gene>
<dbReference type="PROSITE" id="PS50914">
    <property type="entry name" value="BON"/>
    <property type="match status" value="2"/>
</dbReference>